<organism evidence="3">
    <name type="scientific">uncultured Frankineae bacterium</name>
    <dbReference type="NCBI Taxonomy" id="437475"/>
    <lineage>
        <taxon>Bacteria</taxon>
        <taxon>Bacillati</taxon>
        <taxon>Actinomycetota</taxon>
        <taxon>Actinomycetes</taxon>
        <taxon>Frankiales</taxon>
        <taxon>environmental samples</taxon>
    </lineage>
</organism>
<feature type="region of interest" description="Disordered" evidence="1">
    <location>
        <begin position="1"/>
        <end position="29"/>
    </location>
</feature>
<reference evidence="3" key="1">
    <citation type="submission" date="2020-02" db="EMBL/GenBank/DDBJ databases">
        <authorList>
            <person name="Meier V. D."/>
        </authorList>
    </citation>
    <scope>NUCLEOTIDE SEQUENCE</scope>
    <source>
        <strain evidence="3">AVDCRST_MAG07</strain>
    </source>
</reference>
<name>A0A6J4L728_9ACTN</name>
<dbReference type="AlphaFoldDB" id="A0A6J4L728"/>
<evidence type="ECO:0000259" key="2">
    <source>
        <dbReference type="Pfam" id="PF13399"/>
    </source>
</evidence>
<dbReference type="EMBL" id="CADCUB010000072">
    <property type="protein sequence ID" value="CAA9324655.1"/>
    <property type="molecule type" value="Genomic_DNA"/>
</dbReference>
<gene>
    <name evidence="3" type="ORF">AVDCRST_MAG07-1409</name>
</gene>
<feature type="domain" description="LytR/CpsA/Psr regulator C-terminal" evidence="2">
    <location>
        <begin position="31"/>
        <end position="117"/>
    </location>
</feature>
<evidence type="ECO:0000313" key="3">
    <source>
        <dbReference type="EMBL" id="CAA9324655.1"/>
    </source>
</evidence>
<protein>
    <recommendedName>
        <fullName evidence="2">LytR/CpsA/Psr regulator C-terminal domain-containing protein</fullName>
    </recommendedName>
</protein>
<accession>A0A6J4L728</accession>
<sequence length="121" mass="12337">ASPQPPLPRPPAAAPVAPAEQSAAPAPPPVVPVTVLNNSRRSGLAARGAAQFAAGGWPVAATGNFRGRIPVTTVYHDPGLEVSARAFAARFDGVARVRPRFAGLPARGLVVVLTREFAASS</sequence>
<feature type="compositionally biased region" description="Pro residues" evidence="1">
    <location>
        <begin position="1"/>
        <end position="13"/>
    </location>
</feature>
<dbReference type="Gene3D" id="3.30.70.2390">
    <property type="match status" value="1"/>
</dbReference>
<proteinExistence type="predicted"/>
<feature type="compositionally biased region" description="Low complexity" evidence="1">
    <location>
        <begin position="14"/>
        <end position="24"/>
    </location>
</feature>
<evidence type="ECO:0000256" key="1">
    <source>
        <dbReference type="SAM" id="MobiDB-lite"/>
    </source>
</evidence>
<dbReference type="Pfam" id="PF13399">
    <property type="entry name" value="LytR_C"/>
    <property type="match status" value="1"/>
</dbReference>
<dbReference type="InterPro" id="IPR027381">
    <property type="entry name" value="LytR/CpsA/Psr_C"/>
</dbReference>
<feature type="non-terminal residue" evidence="3">
    <location>
        <position position="1"/>
    </location>
</feature>